<dbReference type="Proteomes" id="UP000235392">
    <property type="component" value="Unassembled WGS sequence"/>
</dbReference>
<organism evidence="2 6">
    <name type="scientific">Puccinia coronata f. sp. avenae</name>
    <dbReference type="NCBI Taxonomy" id="200324"/>
    <lineage>
        <taxon>Eukaryota</taxon>
        <taxon>Fungi</taxon>
        <taxon>Dikarya</taxon>
        <taxon>Basidiomycota</taxon>
        <taxon>Pucciniomycotina</taxon>
        <taxon>Pucciniomycetes</taxon>
        <taxon>Pucciniales</taxon>
        <taxon>Pucciniaceae</taxon>
        <taxon>Puccinia</taxon>
    </lineage>
</organism>
<evidence type="ECO:0000313" key="3">
    <source>
        <dbReference type="EMBL" id="PLW34614.1"/>
    </source>
</evidence>
<name>A0A2N5T4T1_9BASI</name>
<dbReference type="EMBL" id="PGCI01000697">
    <property type="protein sequence ID" value="PLW20521.1"/>
    <property type="molecule type" value="Genomic_DNA"/>
</dbReference>
<proteinExistence type="predicted"/>
<evidence type="ECO:0000313" key="1">
    <source>
        <dbReference type="EMBL" id="PLW08448.1"/>
    </source>
</evidence>
<dbReference type="AlphaFoldDB" id="A0A2N5T4T1"/>
<evidence type="ECO:0000313" key="6">
    <source>
        <dbReference type="Proteomes" id="UP000235392"/>
    </source>
</evidence>
<reference evidence="5 6" key="1">
    <citation type="submission" date="2017-11" db="EMBL/GenBank/DDBJ databases">
        <title>De novo assembly and phasing of dikaryotic genomes from two isolates of Puccinia coronata f. sp. avenae, the causal agent of oat crown rust.</title>
        <authorList>
            <person name="Miller M.E."/>
            <person name="Zhang Y."/>
            <person name="Omidvar V."/>
            <person name="Sperschneider J."/>
            <person name="Schwessinger B."/>
            <person name="Raley C."/>
            <person name="Palmer J.M."/>
            <person name="Garnica D."/>
            <person name="Upadhyaya N."/>
            <person name="Rathjen J."/>
            <person name="Taylor J.M."/>
            <person name="Park R.F."/>
            <person name="Dodds P.N."/>
            <person name="Hirsch C.D."/>
            <person name="Kianian S.F."/>
            <person name="Figueroa M."/>
        </authorList>
    </citation>
    <scope>NUCLEOTIDE SEQUENCE [LARGE SCALE GENOMIC DNA]</scope>
    <source>
        <strain evidence="1">12NC29</strain>
        <strain evidence="2">12SD80</strain>
    </source>
</reference>
<gene>
    <name evidence="3" type="ORF">PCANC_16078</name>
    <name evidence="1" type="ORF">PCANC_19910</name>
    <name evidence="4" type="ORF">PCASD_06974</name>
    <name evidence="2" type="ORF">PCASD_15570</name>
</gene>
<dbReference type="Proteomes" id="UP000235388">
    <property type="component" value="Unassembled WGS sequence"/>
</dbReference>
<dbReference type="EMBL" id="PGCJ01000273">
    <property type="protein sequence ID" value="PLW34614.1"/>
    <property type="molecule type" value="Genomic_DNA"/>
</dbReference>
<comment type="caution">
    <text evidence="2">The sequence shown here is derived from an EMBL/GenBank/DDBJ whole genome shotgun (WGS) entry which is preliminary data.</text>
</comment>
<accession>A0A2N5T4T1</accession>
<dbReference type="EMBL" id="PGCJ01001161">
    <property type="protein sequence ID" value="PLW08448.1"/>
    <property type="molecule type" value="Genomic_DNA"/>
</dbReference>
<evidence type="ECO:0000313" key="4">
    <source>
        <dbReference type="EMBL" id="PLW45012.1"/>
    </source>
</evidence>
<sequence length="117" mass="13140">MLRATQANRVLWTRYLFIAEGRFNFYLKRRGLLAVTLRDLAGSNEILSGANAILGRTNAILGGTEKIPGETKQSLRGTKEADEHYTVAGLVKSAREDDWLLPIVDNWLRSENLDSSY</sequence>
<keyword evidence="5" id="KW-1185">Reference proteome</keyword>
<dbReference type="EMBL" id="PGCI01000052">
    <property type="protein sequence ID" value="PLW45012.1"/>
    <property type="molecule type" value="Genomic_DNA"/>
</dbReference>
<evidence type="ECO:0000313" key="5">
    <source>
        <dbReference type="Proteomes" id="UP000235388"/>
    </source>
</evidence>
<protein>
    <submittedName>
        <fullName evidence="2">Uncharacterized protein</fullName>
    </submittedName>
</protein>
<evidence type="ECO:0000313" key="2">
    <source>
        <dbReference type="EMBL" id="PLW20521.1"/>
    </source>
</evidence>